<evidence type="ECO:0000256" key="3">
    <source>
        <dbReference type="ARBA" id="ARBA00024022"/>
    </source>
</evidence>
<feature type="domain" description="Zinc finger-XS" evidence="6">
    <location>
        <begin position="268"/>
        <end position="305"/>
    </location>
</feature>
<feature type="compositionally biased region" description="Basic and acidic residues" evidence="4">
    <location>
        <begin position="15"/>
        <end position="34"/>
    </location>
</feature>
<sequence>MSSKRGALARPFPSYKHDGSSSSKEKGIAERDGSSSKGKVIVEPQPKVEQLSQGLVDINIGTGQDDGEWEVQSRKSKNRGGSNFARQLALPIHNFNPRVAGTTRMAQRSGTWNHGEVGRGSENPWQTQNADFRRPAGRGNGRPQFTTTGPQKYNVSSNPLVRAPLEKGWNWKSRTSYEQSISGDVSTVIDETALKSSVKNNDVDDEVEEDFDDMEDTDDDLLSEDNDSDSSQKRHETCKNNKWFKKFFATLNSLTIEQINEPNRQWHCPACQGGSGSIDWYRGLQPLMNHCKTKGSKRVKIHRELSIILDEELHRRGTSVIPFGEVYGKWKGLKGRERDHEIVWPPMVVIQNTQLEQVENEKWIGMGNQELLEYFNTYAAAKARHAYGPQGHRGISLLIFEKSPTGYIEAERLHMHFIDEGTGRDSWLGHRKLFLPGGQRQLYGYMAQKEDLDLFNRHSQGKTQLKYEMKSFLEVVVKEIRKMGEDNEQLRYWVTKAGKYEKHKKILEESLSVMAERMRQTIDESHIVRLRTKKQHDETSEELYLQEQFFKDQIRIIQDLRNANEDDFERLHQEKRKEVKQSSTSSLNPKEQIIKVDGCEEFVEIQGTKMSKYVAEEENLRQFHEENIAALKLRYLDEEVQLEKKFNEEKAKLMEKYAPSQA</sequence>
<evidence type="ECO:0000259" key="5">
    <source>
        <dbReference type="Pfam" id="PF03468"/>
    </source>
</evidence>
<dbReference type="AlphaFoldDB" id="A0A4P1R432"/>
<evidence type="ECO:0000256" key="2">
    <source>
        <dbReference type="ARBA" id="ARBA00023158"/>
    </source>
</evidence>
<dbReference type="STRING" id="3871.A0A4P1R432"/>
<keyword evidence="1" id="KW-0175">Coiled coil</keyword>
<dbReference type="EMBL" id="CM007372">
    <property type="protein sequence ID" value="OIW00444.1"/>
    <property type="molecule type" value="Genomic_DNA"/>
</dbReference>
<dbReference type="InterPro" id="IPR005380">
    <property type="entry name" value="XS_domain"/>
</dbReference>
<comment type="similarity">
    <text evidence="3">Belongs to the SGS3 family.</text>
</comment>
<evidence type="ECO:0008006" key="9">
    <source>
        <dbReference type="Google" id="ProtNLM"/>
    </source>
</evidence>
<dbReference type="GO" id="GO:0031047">
    <property type="term" value="P:regulatory ncRNA-mediated gene silencing"/>
    <property type="evidence" value="ECO:0007669"/>
    <property type="project" value="UniProtKB-KW"/>
</dbReference>
<dbReference type="Proteomes" id="UP000188354">
    <property type="component" value="Chromosome LG12"/>
</dbReference>
<evidence type="ECO:0000256" key="1">
    <source>
        <dbReference type="ARBA" id="ARBA00023054"/>
    </source>
</evidence>
<feature type="compositionally biased region" description="Polar residues" evidence="4">
    <location>
        <begin position="143"/>
        <end position="157"/>
    </location>
</feature>
<reference evidence="7 8" key="1">
    <citation type="journal article" date="2017" name="Plant Biotechnol. J.">
        <title>A comprehensive draft genome sequence for lupin (Lupinus angustifolius), an emerging health food: insights into plant-microbe interactions and legume evolution.</title>
        <authorList>
            <person name="Hane J.K."/>
            <person name="Ming Y."/>
            <person name="Kamphuis L.G."/>
            <person name="Nelson M.N."/>
            <person name="Garg G."/>
            <person name="Atkins C.A."/>
            <person name="Bayer P.E."/>
            <person name="Bravo A."/>
            <person name="Bringans S."/>
            <person name="Cannon S."/>
            <person name="Edwards D."/>
            <person name="Foley R."/>
            <person name="Gao L.L."/>
            <person name="Harrison M.J."/>
            <person name="Huang W."/>
            <person name="Hurgobin B."/>
            <person name="Li S."/>
            <person name="Liu C.W."/>
            <person name="McGrath A."/>
            <person name="Morahan G."/>
            <person name="Murray J."/>
            <person name="Weller J."/>
            <person name="Jian J."/>
            <person name="Singh K.B."/>
        </authorList>
    </citation>
    <scope>NUCLEOTIDE SEQUENCE [LARGE SCALE GENOMIC DNA]</scope>
    <source>
        <strain evidence="8">cv. Tanjil</strain>
        <tissue evidence="7">Whole plant</tissue>
    </source>
</reference>
<protein>
    <recommendedName>
        <fullName evidence="9">XS domain-containing protein</fullName>
    </recommendedName>
</protein>
<name>A0A4P1R432_LUPAN</name>
<dbReference type="PANTHER" id="PTHR46602">
    <property type="entry name" value="PROTEIN SUPPRESSOR OF GENE SILENCING 3"/>
    <property type="match status" value="1"/>
</dbReference>
<dbReference type="Pfam" id="PF03470">
    <property type="entry name" value="zf-XS"/>
    <property type="match status" value="1"/>
</dbReference>
<evidence type="ECO:0000256" key="4">
    <source>
        <dbReference type="SAM" id="MobiDB-lite"/>
    </source>
</evidence>
<feature type="region of interest" description="Disordered" evidence="4">
    <location>
        <begin position="133"/>
        <end position="157"/>
    </location>
</feature>
<gene>
    <name evidence="7" type="ORF">TanjilG_05794</name>
</gene>
<dbReference type="InterPro" id="IPR005381">
    <property type="entry name" value="Znf-XS_domain"/>
</dbReference>
<dbReference type="Gene3D" id="3.30.70.2890">
    <property type="entry name" value="XS domain"/>
    <property type="match status" value="1"/>
</dbReference>
<dbReference type="Pfam" id="PF03468">
    <property type="entry name" value="XS"/>
    <property type="match status" value="1"/>
</dbReference>
<feature type="compositionally biased region" description="Acidic residues" evidence="4">
    <location>
        <begin position="203"/>
        <end position="228"/>
    </location>
</feature>
<dbReference type="KEGG" id="lang:109362305"/>
<dbReference type="Gramene" id="OIW00444">
    <property type="protein sequence ID" value="OIW00444"/>
    <property type="gene ID" value="TanjilG_05794"/>
</dbReference>
<dbReference type="GO" id="GO:0051607">
    <property type="term" value="P:defense response to virus"/>
    <property type="evidence" value="ECO:0007669"/>
    <property type="project" value="InterPro"/>
</dbReference>
<keyword evidence="2" id="KW-0943">RNA-mediated gene silencing</keyword>
<evidence type="ECO:0000313" key="8">
    <source>
        <dbReference type="Proteomes" id="UP000188354"/>
    </source>
</evidence>
<proteinExistence type="inferred from homology"/>
<evidence type="ECO:0000259" key="6">
    <source>
        <dbReference type="Pfam" id="PF03470"/>
    </source>
</evidence>
<dbReference type="InterPro" id="IPR044287">
    <property type="entry name" value="SGS3"/>
</dbReference>
<feature type="domain" description="XS" evidence="5">
    <location>
        <begin position="339"/>
        <end position="452"/>
    </location>
</feature>
<feature type="region of interest" description="Disordered" evidence="4">
    <location>
        <begin position="199"/>
        <end position="235"/>
    </location>
</feature>
<accession>A0A4P1R432</accession>
<dbReference type="InterPro" id="IPR038588">
    <property type="entry name" value="XS_domain_sf"/>
</dbReference>
<feature type="region of interest" description="Disordered" evidence="4">
    <location>
        <begin position="1"/>
        <end position="85"/>
    </location>
</feature>
<dbReference type="OrthoDB" id="1936239at2759"/>
<keyword evidence="8" id="KW-1185">Reference proteome</keyword>
<dbReference type="PANTHER" id="PTHR46602:SF1">
    <property type="entry name" value="PROTEIN SUPPRESSOR OF GENE SILENCING 3"/>
    <property type="match status" value="1"/>
</dbReference>
<organism evidence="7 8">
    <name type="scientific">Lupinus angustifolius</name>
    <name type="common">Narrow-leaved blue lupine</name>
    <dbReference type="NCBI Taxonomy" id="3871"/>
    <lineage>
        <taxon>Eukaryota</taxon>
        <taxon>Viridiplantae</taxon>
        <taxon>Streptophyta</taxon>
        <taxon>Embryophyta</taxon>
        <taxon>Tracheophyta</taxon>
        <taxon>Spermatophyta</taxon>
        <taxon>Magnoliopsida</taxon>
        <taxon>eudicotyledons</taxon>
        <taxon>Gunneridae</taxon>
        <taxon>Pentapetalae</taxon>
        <taxon>rosids</taxon>
        <taxon>fabids</taxon>
        <taxon>Fabales</taxon>
        <taxon>Fabaceae</taxon>
        <taxon>Papilionoideae</taxon>
        <taxon>50 kb inversion clade</taxon>
        <taxon>genistoids sensu lato</taxon>
        <taxon>core genistoids</taxon>
        <taxon>Genisteae</taxon>
        <taxon>Lupinus</taxon>
    </lineage>
</organism>
<evidence type="ECO:0000313" key="7">
    <source>
        <dbReference type="EMBL" id="OIW00444.1"/>
    </source>
</evidence>